<feature type="region of interest" description="Disordered" evidence="1">
    <location>
        <begin position="247"/>
        <end position="282"/>
    </location>
</feature>
<dbReference type="PANTHER" id="PTHR33170">
    <property type="entry name" value="DUF4283 DOMAIN-CONTAINING PROTEIN-RELATED"/>
    <property type="match status" value="1"/>
</dbReference>
<evidence type="ECO:0000313" key="2">
    <source>
        <dbReference type="EMBL" id="RLN42622.1"/>
    </source>
</evidence>
<feature type="compositionally biased region" description="Basic and acidic residues" evidence="1">
    <location>
        <begin position="13"/>
        <end position="24"/>
    </location>
</feature>
<dbReference type="STRING" id="4540.A0A3L6TR34"/>
<sequence>MGEQSRGDAAVPIERDNRRHPDERAEAIRRRDEWRRVNIPWPSPSRVFAEVRRESKEARSEGPKRDDQREFFLNQKGRSALLKLVERSPRFSAAPIISGLATTSKIEEELRHLVDDKWDWRVKQVDSDNFLAVFPNKMILNTFSRSRSIELALNKISAKVTKSDDDHEVSRKLQTGWVRMFGIPSMAKTEEVVKLLAELAGEVVCVDELSLIKEGPVRVKINAREVSKIRGVVEVFFEKDGYDIKFVPEEPSGKPAPKDFPPKKPDVSDEEEEDSNRDTELE</sequence>
<comment type="caution">
    <text evidence="2">The sequence shown here is derived from an EMBL/GenBank/DDBJ whole genome shotgun (WGS) entry which is preliminary data.</text>
</comment>
<dbReference type="EMBL" id="PQIB02000001">
    <property type="protein sequence ID" value="RLN42622.1"/>
    <property type="molecule type" value="Genomic_DNA"/>
</dbReference>
<organism evidence="2 3">
    <name type="scientific">Panicum miliaceum</name>
    <name type="common">Proso millet</name>
    <name type="synonym">Broomcorn millet</name>
    <dbReference type="NCBI Taxonomy" id="4540"/>
    <lineage>
        <taxon>Eukaryota</taxon>
        <taxon>Viridiplantae</taxon>
        <taxon>Streptophyta</taxon>
        <taxon>Embryophyta</taxon>
        <taxon>Tracheophyta</taxon>
        <taxon>Spermatophyta</taxon>
        <taxon>Magnoliopsida</taxon>
        <taxon>Liliopsida</taxon>
        <taxon>Poales</taxon>
        <taxon>Poaceae</taxon>
        <taxon>PACMAD clade</taxon>
        <taxon>Panicoideae</taxon>
        <taxon>Panicodae</taxon>
        <taxon>Paniceae</taxon>
        <taxon>Panicinae</taxon>
        <taxon>Panicum</taxon>
        <taxon>Panicum sect. Panicum</taxon>
    </lineage>
</organism>
<accession>A0A3L6TR34</accession>
<evidence type="ECO:0000256" key="1">
    <source>
        <dbReference type="SAM" id="MobiDB-lite"/>
    </source>
</evidence>
<reference evidence="3" key="1">
    <citation type="journal article" date="2019" name="Nat. Commun.">
        <title>The genome of broomcorn millet.</title>
        <authorList>
            <person name="Zou C."/>
            <person name="Miki D."/>
            <person name="Li D."/>
            <person name="Tang Q."/>
            <person name="Xiao L."/>
            <person name="Rajput S."/>
            <person name="Deng P."/>
            <person name="Jia W."/>
            <person name="Huang R."/>
            <person name="Zhang M."/>
            <person name="Sun Y."/>
            <person name="Hu J."/>
            <person name="Fu X."/>
            <person name="Schnable P.S."/>
            <person name="Li F."/>
            <person name="Zhang H."/>
            <person name="Feng B."/>
            <person name="Zhu X."/>
            <person name="Liu R."/>
            <person name="Schnable J.C."/>
            <person name="Zhu J.-K."/>
            <person name="Zhang H."/>
        </authorList>
    </citation>
    <scope>NUCLEOTIDE SEQUENCE [LARGE SCALE GENOMIC DNA]</scope>
</reference>
<dbReference type="AlphaFoldDB" id="A0A3L6TR34"/>
<evidence type="ECO:0000313" key="3">
    <source>
        <dbReference type="Proteomes" id="UP000275267"/>
    </source>
</evidence>
<name>A0A3L6TR34_PANMI</name>
<keyword evidence="3" id="KW-1185">Reference proteome</keyword>
<dbReference type="PANTHER" id="PTHR33170:SF2">
    <property type="entry name" value="OS12G0531500 PROTEIN"/>
    <property type="match status" value="1"/>
</dbReference>
<dbReference type="OrthoDB" id="696723at2759"/>
<feature type="region of interest" description="Disordered" evidence="1">
    <location>
        <begin position="1"/>
        <end position="24"/>
    </location>
</feature>
<evidence type="ECO:0008006" key="4">
    <source>
        <dbReference type="Google" id="ProtNLM"/>
    </source>
</evidence>
<protein>
    <recommendedName>
        <fullName evidence="4">DUF4283 domain-containing protein</fullName>
    </recommendedName>
</protein>
<dbReference type="Proteomes" id="UP000275267">
    <property type="component" value="Unassembled WGS sequence"/>
</dbReference>
<feature type="compositionally biased region" description="Basic and acidic residues" evidence="1">
    <location>
        <begin position="247"/>
        <end position="267"/>
    </location>
</feature>
<proteinExistence type="predicted"/>
<gene>
    <name evidence="2" type="ORF">C2845_PM01G37100</name>
</gene>